<gene>
    <name evidence="1" type="ORF">EF834_06325</name>
</gene>
<dbReference type="EMBL" id="RKLN01000002">
    <property type="protein sequence ID" value="RVW04652.1"/>
    <property type="molecule type" value="Genomic_DNA"/>
</dbReference>
<evidence type="ECO:0000313" key="2">
    <source>
        <dbReference type="Proteomes" id="UP000284333"/>
    </source>
</evidence>
<comment type="caution">
    <text evidence="1">The sequence shown here is derived from an EMBL/GenBank/DDBJ whole genome shotgun (WGS) entry which is preliminary data.</text>
</comment>
<sequence>MLWPVLNGIEKVIVPVSAHQLDSFRSVERRARKQWARLLADRGESWRDAGLHLVDSRPDSEMVDHLVYRFEGTTVTCASVS</sequence>
<protein>
    <submittedName>
        <fullName evidence="1">Uncharacterized protein</fullName>
    </submittedName>
</protein>
<keyword evidence="2" id="KW-1185">Reference proteome</keyword>
<proteinExistence type="predicted"/>
<accession>A0A3S3CSL1</accession>
<dbReference type="AlphaFoldDB" id="A0A3S3CSL1"/>
<organism evidence="1 2">
    <name type="scientific">Rhodococcus spongiicola</name>
    <dbReference type="NCBI Taxonomy" id="2487352"/>
    <lineage>
        <taxon>Bacteria</taxon>
        <taxon>Bacillati</taxon>
        <taxon>Actinomycetota</taxon>
        <taxon>Actinomycetes</taxon>
        <taxon>Mycobacteriales</taxon>
        <taxon>Nocardiaceae</taxon>
        <taxon>Rhodococcus</taxon>
    </lineage>
</organism>
<evidence type="ECO:0000313" key="1">
    <source>
        <dbReference type="EMBL" id="RVW04652.1"/>
    </source>
</evidence>
<name>A0A3S3CSL1_9NOCA</name>
<dbReference type="Proteomes" id="UP000284333">
    <property type="component" value="Unassembled WGS sequence"/>
</dbReference>
<reference evidence="1 2" key="1">
    <citation type="submission" date="2018-11" db="EMBL/GenBank/DDBJ databases">
        <title>Rhodococcus spongicola sp. nov. and Rhodococcus xishaensis sp. nov. from marine sponges.</title>
        <authorList>
            <person name="Li L."/>
            <person name="Lin H.W."/>
        </authorList>
    </citation>
    <scope>NUCLEOTIDE SEQUENCE [LARGE SCALE GENOMIC DNA]</scope>
    <source>
        <strain evidence="1 2">LHW50502</strain>
    </source>
</reference>